<sequence>MTPKQLVELWVDRFNAADVEGLAQLYHEDAVNHQVVQDPARGRTAIAGMFAREMAAAKMVCQIEAIHEAGDVAILEWSDPLGLRGCGFFTVRDGRIQFQRGYFDRLTFLRLHGLPVE</sequence>
<dbReference type="OrthoDB" id="1115105at2"/>
<organism evidence="2 3">
    <name type="scientific">Pacificimonas flava</name>
    <dbReference type="NCBI Taxonomy" id="1234595"/>
    <lineage>
        <taxon>Bacteria</taxon>
        <taxon>Pseudomonadati</taxon>
        <taxon>Pseudomonadota</taxon>
        <taxon>Alphaproteobacteria</taxon>
        <taxon>Sphingomonadales</taxon>
        <taxon>Sphingosinicellaceae</taxon>
        <taxon>Pacificimonas</taxon>
    </lineage>
</organism>
<protein>
    <submittedName>
        <fullName evidence="2">Steroid delta-isomerase</fullName>
    </submittedName>
</protein>
<dbReference type="RefSeq" id="WP_088711817.1">
    <property type="nucleotide sequence ID" value="NZ_NFZT01000001.1"/>
</dbReference>
<dbReference type="Gene3D" id="3.10.450.50">
    <property type="match status" value="1"/>
</dbReference>
<keyword evidence="3" id="KW-1185">Reference proteome</keyword>
<comment type="caution">
    <text evidence="2">The sequence shown here is derived from an EMBL/GenBank/DDBJ whole genome shotgun (WGS) entry which is preliminary data.</text>
</comment>
<dbReference type="SUPFAM" id="SSF54427">
    <property type="entry name" value="NTF2-like"/>
    <property type="match status" value="1"/>
</dbReference>
<feature type="domain" description="SnoaL-like" evidence="1">
    <location>
        <begin position="7"/>
        <end position="96"/>
    </location>
</feature>
<dbReference type="Proteomes" id="UP000198462">
    <property type="component" value="Unassembled WGS sequence"/>
</dbReference>
<evidence type="ECO:0000313" key="3">
    <source>
        <dbReference type="Proteomes" id="UP000198462"/>
    </source>
</evidence>
<accession>A0A219B5F7</accession>
<dbReference type="AlphaFoldDB" id="A0A219B5F7"/>
<dbReference type="GO" id="GO:0016853">
    <property type="term" value="F:isomerase activity"/>
    <property type="evidence" value="ECO:0007669"/>
    <property type="project" value="UniProtKB-KW"/>
</dbReference>
<reference evidence="3" key="1">
    <citation type="submission" date="2017-05" db="EMBL/GenBank/DDBJ databases">
        <authorList>
            <person name="Lin X."/>
        </authorList>
    </citation>
    <scope>NUCLEOTIDE SEQUENCE [LARGE SCALE GENOMIC DNA]</scope>
    <source>
        <strain evidence="3">JLT2012</strain>
    </source>
</reference>
<dbReference type="InterPro" id="IPR032710">
    <property type="entry name" value="NTF2-like_dom_sf"/>
</dbReference>
<evidence type="ECO:0000313" key="2">
    <source>
        <dbReference type="EMBL" id="OWV33029.1"/>
    </source>
</evidence>
<name>A0A219B5F7_9SPHN</name>
<proteinExistence type="predicted"/>
<dbReference type="Pfam" id="PF12680">
    <property type="entry name" value="SnoaL_2"/>
    <property type="match status" value="1"/>
</dbReference>
<gene>
    <name evidence="2" type="ORF">B5C34_05835</name>
</gene>
<evidence type="ECO:0000259" key="1">
    <source>
        <dbReference type="Pfam" id="PF12680"/>
    </source>
</evidence>
<keyword evidence="2" id="KW-0413">Isomerase</keyword>
<dbReference type="InterPro" id="IPR037401">
    <property type="entry name" value="SnoaL-like"/>
</dbReference>
<dbReference type="EMBL" id="NFZT01000001">
    <property type="protein sequence ID" value="OWV33029.1"/>
    <property type="molecule type" value="Genomic_DNA"/>
</dbReference>